<dbReference type="AlphaFoldDB" id="A0A520N2L9"/>
<feature type="transmembrane region" description="Helical" evidence="1">
    <location>
        <begin position="31"/>
        <end position="51"/>
    </location>
</feature>
<reference evidence="2 3" key="1">
    <citation type="submission" date="2019-02" db="EMBL/GenBank/DDBJ databases">
        <title>Prokaryotic population dynamics and viral predation in marine succession experiment using metagenomics: the confinement effect.</title>
        <authorList>
            <person name="Haro-Moreno J.M."/>
            <person name="Rodriguez-Valera F."/>
            <person name="Lopez-Perez M."/>
        </authorList>
    </citation>
    <scope>NUCLEOTIDE SEQUENCE [LARGE SCALE GENOMIC DNA]</scope>
    <source>
        <strain evidence="2">MED-G160</strain>
    </source>
</reference>
<evidence type="ECO:0000313" key="3">
    <source>
        <dbReference type="Proteomes" id="UP000318710"/>
    </source>
</evidence>
<keyword evidence="1" id="KW-0472">Membrane</keyword>
<keyword evidence="1" id="KW-1133">Transmembrane helix</keyword>
<name>A0A520N2L9_9GAMM</name>
<organism evidence="2 3">
    <name type="scientific">SAR86 cluster bacterium</name>
    <dbReference type="NCBI Taxonomy" id="2030880"/>
    <lineage>
        <taxon>Bacteria</taxon>
        <taxon>Pseudomonadati</taxon>
        <taxon>Pseudomonadota</taxon>
        <taxon>Gammaproteobacteria</taxon>
        <taxon>SAR86 cluster</taxon>
    </lineage>
</organism>
<evidence type="ECO:0000256" key="1">
    <source>
        <dbReference type="SAM" id="Phobius"/>
    </source>
</evidence>
<dbReference type="Proteomes" id="UP000318710">
    <property type="component" value="Unassembled WGS sequence"/>
</dbReference>
<comment type="caution">
    <text evidence="2">The sequence shown here is derived from an EMBL/GenBank/DDBJ whole genome shotgun (WGS) entry which is preliminary data.</text>
</comment>
<accession>A0A520N2L9</accession>
<dbReference type="EMBL" id="SHBF01000011">
    <property type="protein sequence ID" value="RZO27721.1"/>
    <property type="molecule type" value="Genomic_DNA"/>
</dbReference>
<proteinExistence type="predicted"/>
<evidence type="ECO:0000313" key="2">
    <source>
        <dbReference type="EMBL" id="RZO27721.1"/>
    </source>
</evidence>
<keyword evidence="1" id="KW-0812">Transmembrane</keyword>
<gene>
    <name evidence="2" type="ORF">EVA93_02475</name>
</gene>
<sequence>MFIFYLLTILAALPIVAYILAQKTINKGLIFGSSLLILSLCLFMFISKFAFVGSYEKQALNNKIFDEIYIDAGISVEYLKQLENILDEDELKNWLVGLIGKSIDLKKLKSAESLIAFSERFFISNNEKLIFYNLYAALRDEKFPKFKSSSFKIDSSSLYPCSIGNGEVTLFITNGPEIPIAKKEFKDKDNISLNNLDSVIPGFDLASAYLNQESIKMKIKINCLDDQQTFFVENNIFLNQGIPFNSYKINLNEWFKTPQEL</sequence>
<protein>
    <submittedName>
        <fullName evidence="2">Uncharacterized protein</fullName>
    </submittedName>
</protein>